<accession>A0A4U1J355</accession>
<dbReference type="RefSeq" id="WP_136932735.1">
    <property type="nucleotide sequence ID" value="NZ_SSMQ01000039.1"/>
</dbReference>
<dbReference type="GO" id="GO:0005829">
    <property type="term" value="C:cytosol"/>
    <property type="evidence" value="ECO:0007669"/>
    <property type="project" value="UniProtKB-ARBA"/>
</dbReference>
<dbReference type="SMART" id="SM00357">
    <property type="entry name" value="CSP"/>
    <property type="match status" value="1"/>
</dbReference>
<dbReference type="GO" id="GO:0003676">
    <property type="term" value="F:nucleic acid binding"/>
    <property type="evidence" value="ECO:0007669"/>
    <property type="project" value="InterPro"/>
</dbReference>
<organism evidence="2 3">
    <name type="scientific">Polyangium fumosum</name>
    <dbReference type="NCBI Taxonomy" id="889272"/>
    <lineage>
        <taxon>Bacteria</taxon>
        <taxon>Pseudomonadati</taxon>
        <taxon>Myxococcota</taxon>
        <taxon>Polyangia</taxon>
        <taxon>Polyangiales</taxon>
        <taxon>Polyangiaceae</taxon>
        <taxon>Polyangium</taxon>
    </lineage>
</organism>
<dbReference type="InterPro" id="IPR012340">
    <property type="entry name" value="NA-bd_OB-fold"/>
</dbReference>
<name>A0A4U1J355_9BACT</name>
<evidence type="ECO:0000259" key="1">
    <source>
        <dbReference type="PROSITE" id="PS51857"/>
    </source>
</evidence>
<reference evidence="2 3" key="1">
    <citation type="submission" date="2019-04" db="EMBL/GenBank/DDBJ databases">
        <authorList>
            <person name="Li Y."/>
            <person name="Wang J."/>
        </authorList>
    </citation>
    <scope>NUCLEOTIDE SEQUENCE [LARGE SCALE GENOMIC DNA]</scope>
    <source>
        <strain evidence="2 3">DSM 14668</strain>
    </source>
</reference>
<dbReference type="CDD" id="cd00552">
    <property type="entry name" value="RaiA"/>
    <property type="match status" value="1"/>
</dbReference>
<dbReference type="PROSITE" id="PS51857">
    <property type="entry name" value="CSD_2"/>
    <property type="match status" value="1"/>
</dbReference>
<evidence type="ECO:0000313" key="3">
    <source>
        <dbReference type="Proteomes" id="UP000309215"/>
    </source>
</evidence>
<dbReference type="InterPro" id="IPR011129">
    <property type="entry name" value="CSD"/>
</dbReference>
<dbReference type="AlphaFoldDB" id="A0A4U1J355"/>
<dbReference type="SUPFAM" id="SSF69754">
    <property type="entry name" value="Ribosome binding protein Y (YfiA homologue)"/>
    <property type="match status" value="1"/>
</dbReference>
<feature type="domain" description="CSD" evidence="1">
    <location>
        <begin position="119"/>
        <end position="183"/>
    </location>
</feature>
<comment type="caution">
    <text evidence="2">The sequence shown here is derived from an EMBL/GenBank/DDBJ whole genome shotgun (WGS) entry which is preliminary data.</text>
</comment>
<dbReference type="InterPro" id="IPR002059">
    <property type="entry name" value="CSP_DNA-bd"/>
</dbReference>
<dbReference type="Gene3D" id="3.30.160.100">
    <property type="entry name" value="Ribosome hibernation promotion factor-like"/>
    <property type="match status" value="1"/>
</dbReference>
<dbReference type="Pfam" id="PF02482">
    <property type="entry name" value="Ribosomal_S30AE"/>
    <property type="match status" value="1"/>
</dbReference>
<keyword evidence="3" id="KW-1185">Reference proteome</keyword>
<dbReference type="Gene3D" id="2.40.50.140">
    <property type="entry name" value="Nucleic acid-binding proteins"/>
    <property type="match status" value="1"/>
</dbReference>
<dbReference type="InterPro" id="IPR036567">
    <property type="entry name" value="RHF-like"/>
</dbReference>
<dbReference type="Pfam" id="PF00313">
    <property type="entry name" value="CSD"/>
    <property type="match status" value="1"/>
</dbReference>
<proteinExistence type="predicted"/>
<gene>
    <name evidence="2" type="ORF">E8A74_31060</name>
</gene>
<evidence type="ECO:0000313" key="2">
    <source>
        <dbReference type="EMBL" id="TKD01537.1"/>
    </source>
</evidence>
<dbReference type="InterPro" id="IPR003489">
    <property type="entry name" value="RHF/RaiA"/>
</dbReference>
<dbReference type="OrthoDB" id="9782252at2"/>
<dbReference type="EMBL" id="SSMQ01000039">
    <property type="protein sequence ID" value="TKD01537.1"/>
    <property type="molecule type" value="Genomic_DNA"/>
</dbReference>
<dbReference type="Proteomes" id="UP000309215">
    <property type="component" value="Unassembled WGS sequence"/>
</dbReference>
<dbReference type="SUPFAM" id="SSF50249">
    <property type="entry name" value="Nucleic acid-binding proteins"/>
    <property type="match status" value="1"/>
</dbReference>
<protein>
    <submittedName>
        <fullName evidence="2">HPF/RaiA family ribosome-associated protein</fullName>
    </submittedName>
</protein>
<sequence length="194" mass="21701">MKLPLQITFRDMPPSESVAREVREKAEKLDEVYEGIMGCRVAIEPESRRRHQGNVYRVRIDMTVPGEEIVVGGESAEEQHMRAHEDVYVAVHEAFDGARRLLREYVAKQRGDVKTRVGPPHGKVARIFPESGYGFLEAEDGYDVYFHKNSVLNNGFTRLAVGTEVRYEEEPGEKGPQASTVAIVGKGGHGHRAA</sequence>